<keyword evidence="3" id="KW-1185">Reference proteome</keyword>
<dbReference type="RefSeq" id="WP_049581716.1">
    <property type="nucleotide sequence ID" value="NZ_CAWQXX010000035.1"/>
</dbReference>
<gene>
    <name evidence="2" type="ORF">SAMN02982990_00318</name>
</gene>
<dbReference type="Proteomes" id="UP000183223">
    <property type="component" value="Unassembled WGS sequence"/>
</dbReference>
<accession>A0A1G5PRX1</accession>
<proteinExistence type="predicted"/>
<evidence type="ECO:0000256" key="1">
    <source>
        <dbReference type="ARBA" id="ARBA00022649"/>
    </source>
</evidence>
<keyword evidence="1" id="KW-1277">Toxin-antitoxin system</keyword>
<dbReference type="Pfam" id="PF07362">
    <property type="entry name" value="CcdA"/>
    <property type="match status" value="1"/>
</dbReference>
<dbReference type="OrthoDB" id="6614862at2"/>
<dbReference type="EMBL" id="FMWJ01000001">
    <property type="protein sequence ID" value="SCZ52207.1"/>
    <property type="molecule type" value="Genomic_DNA"/>
</dbReference>
<protein>
    <submittedName>
        <fullName evidence="2">Antitoxin CcdA</fullName>
    </submittedName>
</protein>
<evidence type="ECO:0000313" key="3">
    <source>
        <dbReference type="Proteomes" id="UP000183223"/>
    </source>
</evidence>
<reference evidence="3" key="1">
    <citation type="submission" date="2016-10" db="EMBL/GenBank/DDBJ databases">
        <authorList>
            <person name="Varghese N."/>
            <person name="Submissions S."/>
        </authorList>
    </citation>
    <scope>NUCLEOTIDE SEQUENCE [LARGE SCALE GENOMIC DNA]</scope>
    <source>
        <strain evidence="3">ATCC 29999</strain>
    </source>
</reference>
<dbReference type="AlphaFoldDB" id="A0A1G5PRX1"/>
<evidence type="ECO:0000313" key="2">
    <source>
        <dbReference type="EMBL" id="SCZ52207.1"/>
    </source>
</evidence>
<sequence>MRSTIATRAGTKKNTNVYLTDDLVDAARSLNMNLSSMLDGLLAQAIEAKKYGQKEDKQDMQAINAFLERAGIITDDEFFGSF</sequence>
<organism evidence="2 3">
    <name type="scientific">Photorhabdus luminescens</name>
    <name type="common">Xenorhabdus luminescens</name>
    <dbReference type="NCBI Taxonomy" id="29488"/>
    <lineage>
        <taxon>Bacteria</taxon>
        <taxon>Pseudomonadati</taxon>
        <taxon>Pseudomonadota</taxon>
        <taxon>Gammaproteobacteria</taxon>
        <taxon>Enterobacterales</taxon>
        <taxon>Morganellaceae</taxon>
        <taxon>Photorhabdus</taxon>
    </lineage>
</organism>
<dbReference type="GeneID" id="45654843"/>
<name>A0A1G5PRX1_PHOLU</name>
<dbReference type="InterPro" id="IPR009956">
    <property type="entry name" value="Post-segregation_anti-tox_CcdA"/>
</dbReference>